<keyword evidence="2" id="KW-0812">Transmembrane</keyword>
<comment type="caution">
    <text evidence="3">The sequence shown here is derived from an EMBL/GenBank/DDBJ whole genome shotgun (WGS) entry which is preliminary data.</text>
</comment>
<feature type="compositionally biased region" description="Acidic residues" evidence="1">
    <location>
        <begin position="1"/>
        <end position="12"/>
    </location>
</feature>
<accession>A0A7W7ESX4</accession>
<sequence length="1077" mass="112565">MADSFEMAEPDPESGREPAPTPRRRMRRVGVSALAIAVLGLGGLWLSRNSIADRIIVGQLEGYGVPATYEIDSIGPGTQVLRNVLIGYPRRPDLTVERVEVGIRYGFGVPYVGSIRLVAPRIYGQYRNGKLSFGALDKVIYAPKTDNAPFTLPKLNLQVQDGRGLILTDSGKIGLSLDGKGALQNGFAGTLAAVAPRLENGGCKIEGTRFFGRIAVQDERPSLTGPLRLDRLTCSNGVGSGALVADLSARADKAFAGLASSATVRAEKFAAPGLAAETLALDTRLAYRDGALTGRVDANAGSVSSGGVRFGLLGLEGSVRTRESFRKAEFRGTIDGQGLRQGTALDTALASGERSAAGTLLAPMLAQLRASLKREERGSRLAGEIALRRNGDAMSAVIPQAQLVGGSGQALLTVSKFQMATASADGPPLLAGNFATGGAGIPRIVGRMERGRAGQALFRLTMAPWRAGGGSLAIPEMMIAQVRDGSLGFSGITQVSGVIPGGSVQNLVLPVNGAYGARGELALWKRCVTARFDRLTLGQMAVDGNALQFCPPGGSAIVRNGARGLQVAAGTPSLDLTGKLGETQMAVRSGPVGFAWPGVLKASSVEVALGPPATATLLTVANLDARVGGELGGSYGGVGAKLAQVPLDISNASGEWRYVDGKLVLSGTEFDLTDRLDPARFEKLHSSGATLTLADNRITANALLREAKTSREVAAVAIRHDLATSTGHADLVVDNLLFDKGFQPAQLTRLALGVVANVNGKVTGNGAIDWNARGVTSTGTFGTQGLDLAAAFGPVKGLKGSLQFTDLLGMVTAPHQKLTVASINPGIEVTEGVVDISLLPDQVLRLHDARWPFLGGTLVLEPTDLRLGLAEARRYTLTVIGIDAAKFIEKMELGNLAATGTFDGQFPLIFDANGGRIEEGTLVSRAPGGNVSYVGALTYENMGAMANFAFDALKSLDYKTMTIAMRGDLEGEIVTNVKFGGVKQGAGTKRNFITKQVANLPIQFNVNIRAPFYQLITSFKAMYDPAFVKDPRTLGLVDAQGRPLYRSANGVRPGGAPVIVLPGAQQGIQPAESGNLP</sequence>
<dbReference type="EMBL" id="JACHOA010000001">
    <property type="protein sequence ID" value="MBB4612241.1"/>
    <property type="molecule type" value="Genomic_DNA"/>
</dbReference>
<protein>
    <recommendedName>
        <fullName evidence="5">Dicarboxylate transport</fullName>
    </recommendedName>
</protein>
<feature type="region of interest" description="Disordered" evidence="1">
    <location>
        <begin position="1"/>
        <end position="25"/>
    </location>
</feature>
<evidence type="ECO:0000313" key="3">
    <source>
        <dbReference type="EMBL" id="MBB4612241.1"/>
    </source>
</evidence>
<dbReference type="RefSeq" id="WP_183661040.1">
    <property type="nucleotide sequence ID" value="NZ_JACHOA010000001.1"/>
</dbReference>
<dbReference type="InterPro" id="IPR021730">
    <property type="entry name" value="YdbH"/>
</dbReference>
<keyword evidence="4" id="KW-1185">Reference proteome</keyword>
<name>A0A7W7ESX4_9SPHN</name>
<dbReference type="Proteomes" id="UP000538566">
    <property type="component" value="Unassembled WGS sequence"/>
</dbReference>
<proteinExistence type="predicted"/>
<keyword evidence="2" id="KW-1133">Transmembrane helix</keyword>
<feature type="transmembrane region" description="Helical" evidence="2">
    <location>
        <begin position="29"/>
        <end position="46"/>
    </location>
</feature>
<evidence type="ECO:0008006" key="5">
    <source>
        <dbReference type="Google" id="ProtNLM"/>
    </source>
</evidence>
<organism evidence="3 4">
    <name type="scientific">Novosphingobium taihuense</name>
    <dbReference type="NCBI Taxonomy" id="260085"/>
    <lineage>
        <taxon>Bacteria</taxon>
        <taxon>Pseudomonadati</taxon>
        <taxon>Pseudomonadota</taxon>
        <taxon>Alphaproteobacteria</taxon>
        <taxon>Sphingomonadales</taxon>
        <taxon>Sphingomonadaceae</taxon>
        <taxon>Novosphingobium</taxon>
    </lineage>
</organism>
<evidence type="ECO:0000313" key="4">
    <source>
        <dbReference type="Proteomes" id="UP000538566"/>
    </source>
</evidence>
<gene>
    <name evidence="3" type="ORF">GGR37_000487</name>
</gene>
<keyword evidence="2" id="KW-0472">Membrane</keyword>
<reference evidence="3 4" key="1">
    <citation type="submission" date="2020-08" db="EMBL/GenBank/DDBJ databases">
        <title>Genomic Encyclopedia of Type Strains, Phase IV (KMG-IV): sequencing the most valuable type-strain genomes for metagenomic binning, comparative biology and taxonomic classification.</title>
        <authorList>
            <person name="Goeker M."/>
        </authorList>
    </citation>
    <scope>NUCLEOTIDE SEQUENCE [LARGE SCALE GENOMIC DNA]</scope>
    <source>
        <strain evidence="3 4">DSM 17507</strain>
    </source>
</reference>
<dbReference type="AlphaFoldDB" id="A0A7W7ESX4"/>
<dbReference type="Pfam" id="PF11739">
    <property type="entry name" value="YdbH-like"/>
    <property type="match status" value="1"/>
</dbReference>
<evidence type="ECO:0000256" key="1">
    <source>
        <dbReference type="SAM" id="MobiDB-lite"/>
    </source>
</evidence>
<evidence type="ECO:0000256" key="2">
    <source>
        <dbReference type="SAM" id="Phobius"/>
    </source>
</evidence>